<dbReference type="AlphaFoldDB" id="C3YKJ6"/>
<evidence type="ECO:0000256" key="9">
    <source>
        <dbReference type="SAM" id="MobiDB-lite"/>
    </source>
</evidence>
<organism>
    <name type="scientific">Branchiostoma floridae</name>
    <name type="common">Florida lancelet</name>
    <name type="synonym">Amphioxus</name>
    <dbReference type="NCBI Taxonomy" id="7739"/>
    <lineage>
        <taxon>Eukaryota</taxon>
        <taxon>Metazoa</taxon>
        <taxon>Chordata</taxon>
        <taxon>Cephalochordata</taxon>
        <taxon>Leptocardii</taxon>
        <taxon>Amphioxiformes</taxon>
        <taxon>Branchiostomatidae</taxon>
        <taxon>Branchiostoma</taxon>
    </lineage>
</organism>
<feature type="compositionally biased region" description="Basic and acidic residues" evidence="9">
    <location>
        <begin position="1"/>
        <end position="11"/>
    </location>
</feature>
<dbReference type="STRING" id="7739.C3YKJ6"/>
<evidence type="ECO:0000256" key="5">
    <source>
        <dbReference type="ARBA" id="ARBA00022737"/>
    </source>
</evidence>
<comment type="subcellular location">
    <subcellularLocation>
        <location evidence="2">Secreted</location>
        <location evidence="2">Extracellular space</location>
        <location evidence="2">Extracellular matrix</location>
        <location evidence="2">Basement membrane</location>
    </subcellularLocation>
</comment>
<dbReference type="GO" id="GO:0005201">
    <property type="term" value="F:extracellular matrix structural constituent"/>
    <property type="evidence" value="ECO:0007669"/>
    <property type="project" value="InterPro"/>
</dbReference>
<dbReference type="EMBL" id="GG666522">
    <property type="protein sequence ID" value="EEN59240.1"/>
    <property type="molecule type" value="Genomic_DNA"/>
</dbReference>
<keyword evidence="7" id="KW-0176">Collagen</keyword>
<evidence type="ECO:0000256" key="2">
    <source>
        <dbReference type="ARBA" id="ARBA00004302"/>
    </source>
</evidence>
<dbReference type="PANTHER" id="PTHR24023">
    <property type="entry name" value="COLLAGEN ALPHA"/>
    <property type="match status" value="1"/>
</dbReference>
<dbReference type="Gene3D" id="2.170.240.10">
    <property type="entry name" value="Collagen IV, non-collagenous"/>
    <property type="match status" value="1"/>
</dbReference>
<evidence type="ECO:0000256" key="1">
    <source>
        <dbReference type="ARBA" id="ARBA00003696"/>
    </source>
</evidence>
<feature type="region of interest" description="Disordered" evidence="9">
    <location>
        <begin position="1"/>
        <end position="22"/>
    </location>
</feature>
<sequence>MCGLCDHKSGDGHPQSALHGHPGLSKWMEKPVDRLQFPHVEVTAMSQVKGNVYGSASSVVSMLMLPVHIWRTTKPTFACGKLKKHQPLEFTPVQRMTAFSCLVTIPTRMRFFVVSREGNAAAEFNHAAGAFGEKSWDEEGPAHEVHVLSGGTGTMSATFSLHNRFLLQGPMGRKGYRGYPGSPGPPGYTGEKGDPGQPGRMGLSGRQGPMGPKGPKGPPGHKGDSGTPGFPGLKGHRGFPGQDGRPGDDGKSGSPGFSGAKGHAGTPGPAGPAGVPGQRGQRGEPGLKGPPGYTGEKGDPGQPGMMGLSGRQGPMGPKGPKGPPGHKGDSGTPGFPGLKGHRGFPGQNGRPGDDGKSGSPGRPGDMGPPGLPGKQGFPGAKGHAGTPGPAGPAGVPGQRGQRGEPGLKGLDGKKGDRGYSGTPGKAGPPGPAGRPGGPGSAGHKGPPGFMGPIGPAGPPVGMMGRPGKSLRGPEGPPGPPGDAAICLYKDEVPAVDQESQENPDREDRQALQERQDYQEPREKVGWPVWGSLDHLEQEMIPQPHRHMISSLSYLGPPGFGQKGERGAPGFRGPRGDSGIPGSQGRQGPPGVSLGLLARHSQNTTVPNCPPGMRQLWSGFSLLHVEGNERAHKQDLGRAGSCLPRFSTIPFMSCEPDDTCNYASRDDKTYWLSTVETSAEKPLIPVRGLEIKKFVSRCSVCQTPEVVLALHSLDADFYPDCPPGYISLWTGYSFLMHTAAGEGGGQELTSPGSCLQYFRPVPFIECQGSLGTCDIIGNSLSFWLTDVPEDEVQQFQRPQAQSGTIFTMRNLLSKCRVCMATDV</sequence>
<keyword evidence="4" id="KW-0272">Extracellular matrix</keyword>
<keyword evidence="6" id="KW-0084">Basement membrane</keyword>
<dbReference type="Pfam" id="PF01413">
    <property type="entry name" value="C4"/>
    <property type="match status" value="2"/>
</dbReference>
<protein>
    <recommendedName>
        <fullName evidence="10">Collagen IV NC1 domain-containing protein</fullName>
    </recommendedName>
</protein>
<accession>C3YKJ6</accession>
<gene>
    <name evidence="11" type="ORF">BRAFLDRAFT_93357</name>
</gene>
<dbReference type="SMART" id="SM00111">
    <property type="entry name" value="C4"/>
    <property type="match status" value="2"/>
</dbReference>
<evidence type="ECO:0000259" key="10">
    <source>
        <dbReference type="PROSITE" id="PS51403"/>
    </source>
</evidence>
<keyword evidence="5" id="KW-0677">Repeat</keyword>
<dbReference type="eggNOG" id="KOG3544">
    <property type="taxonomic scope" value="Eukaryota"/>
</dbReference>
<dbReference type="GO" id="GO:0005581">
    <property type="term" value="C:collagen trimer"/>
    <property type="evidence" value="ECO:0007669"/>
    <property type="project" value="UniProtKB-KW"/>
</dbReference>
<dbReference type="InterPro" id="IPR050149">
    <property type="entry name" value="Collagen_superfamily"/>
</dbReference>
<feature type="compositionally biased region" description="Low complexity" evidence="9">
    <location>
        <begin position="378"/>
        <end position="399"/>
    </location>
</feature>
<feature type="compositionally biased region" description="Gly residues" evidence="9">
    <location>
        <begin position="433"/>
        <end position="442"/>
    </location>
</feature>
<feature type="compositionally biased region" description="Low complexity" evidence="9">
    <location>
        <begin position="260"/>
        <end position="279"/>
    </location>
</feature>
<dbReference type="FunFam" id="2.170.240.10:FF:000005">
    <property type="entry name" value="Uncharacterized protein"/>
    <property type="match status" value="1"/>
</dbReference>
<feature type="compositionally biased region" description="Basic and acidic residues" evidence="9">
    <location>
        <begin position="502"/>
        <end position="522"/>
    </location>
</feature>
<evidence type="ECO:0000313" key="11">
    <source>
        <dbReference type="EMBL" id="EEN59240.1"/>
    </source>
</evidence>
<evidence type="ECO:0000256" key="8">
    <source>
        <dbReference type="ARBA" id="ARBA00023157"/>
    </source>
</evidence>
<dbReference type="InterPro" id="IPR001442">
    <property type="entry name" value="Collagen_IV_NC"/>
</dbReference>
<feature type="domain" description="Collagen IV NC1" evidence="10">
    <location>
        <begin position="593"/>
        <end position="821"/>
    </location>
</feature>
<dbReference type="Pfam" id="PF01391">
    <property type="entry name" value="Collagen"/>
    <property type="match status" value="2"/>
</dbReference>
<proteinExistence type="predicted"/>
<reference evidence="11" key="1">
    <citation type="journal article" date="2008" name="Nature">
        <title>The amphioxus genome and the evolution of the chordate karyotype.</title>
        <authorList>
            <consortium name="US DOE Joint Genome Institute (JGI-PGF)"/>
            <person name="Putnam N.H."/>
            <person name="Butts T."/>
            <person name="Ferrier D.E.K."/>
            <person name="Furlong R.F."/>
            <person name="Hellsten U."/>
            <person name="Kawashima T."/>
            <person name="Robinson-Rechavi M."/>
            <person name="Shoguchi E."/>
            <person name="Terry A."/>
            <person name="Yu J.-K."/>
            <person name="Benito-Gutierrez E.L."/>
            <person name="Dubchak I."/>
            <person name="Garcia-Fernandez J."/>
            <person name="Gibson-Brown J.J."/>
            <person name="Grigoriev I.V."/>
            <person name="Horton A.C."/>
            <person name="de Jong P.J."/>
            <person name="Jurka J."/>
            <person name="Kapitonov V.V."/>
            <person name="Kohara Y."/>
            <person name="Kuroki Y."/>
            <person name="Lindquist E."/>
            <person name="Lucas S."/>
            <person name="Osoegawa K."/>
            <person name="Pennacchio L.A."/>
            <person name="Salamov A.A."/>
            <person name="Satou Y."/>
            <person name="Sauka-Spengler T."/>
            <person name="Schmutz J."/>
            <person name="Shin-I T."/>
            <person name="Toyoda A."/>
            <person name="Bronner-Fraser M."/>
            <person name="Fujiyama A."/>
            <person name="Holland L.Z."/>
            <person name="Holland P.W.H."/>
            <person name="Satoh N."/>
            <person name="Rokhsar D.S."/>
        </authorList>
    </citation>
    <scope>NUCLEOTIDE SEQUENCE [LARGE SCALE GENOMIC DNA]</scope>
    <source>
        <strain evidence="11">S238N-H82</strain>
        <tissue evidence="11">Testes</tissue>
    </source>
</reference>
<dbReference type="GO" id="GO:0005604">
    <property type="term" value="C:basement membrane"/>
    <property type="evidence" value="ECO:0007669"/>
    <property type="project" value="UniProtKB-SubCell"/>
</dbReference>
<dbReference type="InParanoid" id="C3YKJ6"/>
<dbReference type="SUPFAM" id="SSF56436">
    <property type="entry name" value="C-type lectin-like"/>
    <property type="match status" value="2"/>
</dbReference>
<dbReference type="InterPro" id="IPR016187">
    <property type="entry name" value="CTDL_fold"/>
</dbReference>
<keyword evidence="3" id="KW-0964">Secreted</keyword>
<keyword evidence="8" id="KW-1015">Disulfide bond</keyword>
<dbReference type="PANTHER" id="PTHR24023:SF1091">
    <property type="entry name" value="COLLAGEN ALPHA-3(IV) CHAIN-LIKE ISOFORM X1"/>
    <property type="match status" value="1"/>
</dbReference>
<dbReference type="PROSITE" id="PS51403">
    <property type="entry name" value="NC1_IV"/>
    <property type="match status" value="1"/>
</dbReference>
<evidence type="ECO:0000256" key="6">
    <source>
        <dbReference type="ARBA" id="ARBA00022869"/>
    </source>
</evidence>
<feature type="region of interest" description="Disordered" evidence="9">
    <location>
        <begin position="172"/>
        <end position="522"/>
    </location>
</feature>
<evidence type="ECO:0000256" key="7">
    <source>
        <dbReference type="ARBA" id="ARBA00023119"/>
    </source>
</evidence>
<evidence type="ECO:0000256" key="4">
    <source>
        <dbReference type="ARBA" id="ARBA00022530"/>
    </source>
</evidence>
<dbReference type="InterPro" id="IPR008160">
    <property type="entry name" value="Collagen"/>
</dbReference>
<dbReference type="InterPro" id="IPR036954">
    <property type="entry name" value="Collagen_IV_NC_sf"/>
</dbReference>
<feature type="region of interest" description="Disordered" evidence="9">
    <location>
        <begin position="554"/>
        <end position="593"/>
    </location>
</feature>
<name>C3YKJ6_BRAFL</name>
<evidence type="ECO:0000256" key="3">
    <source>
        <dbReference type="ARBA" id="ARBA00022525"/>
    </source>
</evidence>
<comment type="function">
    <text evidence="1">Type IV collagen is the major structural component of glomerular basement membranes (GBM), forming a 'chicken-wire' meshwork together with laminins, proteoglycans and entactin/nidogen.</text>
</comment>